<evidence type="ECO:0000313" key="2">
    <source>
        <dbReference type="RefSeq" id="XP_017774892.1"/>
    </source>
</evidence>
<sequence length="446" mass="52578">MEGTYLSLLPKELINIICSYLSNLDAYFCTQSTFYTSNKLNLSNDNRIDSTFLKHILKNSQLGNVTELNMTGIHWISTADIRSGIRKCVHLKTLLLFDTKMDLTKANVKLYLELNKMKVLGLTQKKKNYQRMDPAFKQMNLDCFYCHNKYFTYQLWDNFEVCYIVAKKNMSYGSHGQNIYNCNWLQTAMEFSTSKLDMNIFDTRYKETACIKQISEKSFSGPDENLISRFISYRNVIHLLIKPDRTSSDVRLLRLDLLKYIPNLVKLDIHVMVHLGANFLEPIFANCPKLKFLKIKNENAQINMIHLKMAQALEDFSYTTAYPLNLSRLFMEFQENSYTKLRRLFVSYGIGGPKLRLPNLRKFLLNNPQLYCFILINEMTLAEIKEIQEMFDAKIKEPFQYFKVMKELYNKLDFDNLADDIPICNYDLFESIYEIDSVKKRFNFYF</sequence>
<name>A0ABM1MJZ2_NICVS</name>
<evidence type="ECO:0000313" key="1">
    <source>
        <dbReference type="Proteomes" id="UP000695000"/>
    </source>
</evidence>
<dbReference type="SUPFAM" id="SSF52047">
    <property type="entry name" value="RNI-like"/>
    <property type="match status" value="1"/>
</dbReference>
<dbReference type="RefSeq" id="XP_017774892.1">
    <property type="nucleotide sequence ID" value="XM_017919403.1"/>
</dbReference>
<accession>A0ABM1MJZ2</accession>
<organism evidence="1 2">
    <name type="scientific">Nicrophorus vespilloides</name>
    <name type="common">Boreal carrion beetle</name>
    <dbReference type="NCBI Taxonomy" id="110193"/>
    <lineage>
        <taxon>Eukaryota</taxon>
        <taxon>Metazoa</taxon>
        <taxon>Ecdysozoa</taxon>
        <taxon>Arthropoda</taxon>
        <taxon>Hexapoda</taxon>
        <taxon>Insecta</taxon>
        <taxon>Pterygota</taxon>
        <taxon>Neoptera</taxon>
        <taxon>Endopterygota</taxon>
        <taxon>Coleoptera</taxon>
        <taxon>Polyphaga</taxon>
        <taxon>Staphyliniformia</taxon>
        <taxon>Silphidae</taxon>
        <taxon>Nicrophorinae</taxon>
        <taxon>Nicrophorus</taxon>
    </lineage>
</organism>
<dbReference type="Proteomes" id="UP000695000">
    <property type="component" value="Unplaced"/>
</dbReference>
<keyword evidence="1" id="KW-1185">Reference proteome</keyword>
<dbReference type="GeneID" id="108561462"/>
<protein>
    <submittedName>
        <fullName evidence="2">Uncharacterized protein LOC108561462</fullName>
    </submittedName>
</protein>
<gene>
    <name evidence="2" type="primary">LOC108561462</name>
</gene>
<reference evidence="2" key="1">
    <citation type="submission" date="2025-08" db="UniProtKB">
        <authorList>
            <consortium name="RefSeq"/>
        </authorList>
    </citation>
    <scope>IDENTIFICATION</scope>
    <source>
        <tissue evidence="2">Whole Larva</tissue>
    </source>
</reference>
<proteinExistence type="predicted"/>